<evidence type="ECO:0000313" key="2">
    <source>
        <dbReference type="EMBL" id="OCL99646.1"/>
    </source>
</evidence>
<gene>
    <name evidence="2" type="ORF">AAX29_00691</name>
</gene>
<comment type="caution">
    <text evidence="2">The sequence shown here is derived from an EMBL/GenBank/DDBJ whole genome shotgun (WGS) entry which is preliminary data.</text>
</comment>
<dbReference type="GO" id="GO:0006310">
    <property type="term" value="P:DNA recombination"/>
    <property type="evidence" value="ECO:0007669"/>
    <property type="project" value="UniProtKB-KW"/>
</dbReference>
<dbReference type="SUPFAM" id="SSF56349">
    <property type="entry name" value="DNA breaking-rejoining enzymes"/>
    <property type="match status" value="1"/>
</dbReference>
<dbReference type="EMBL" id="LCUJ01000002">
    <property type="protein sequence ID" value="OCL99646.1"/>
    <property type="molecule type" value="Genomic_DNA"/>
</dbReference>
<evidence type="ECO:0000256" key="1">
    <source>
        <dbReference type="ARBA" id="ARBA00023172"/>
    </source>
</evidence>
<reference evidence="3" key="1">
    <citation type="submission" date="2015-05" db="EMBL/GenBank/DDBJ databases">
        <authorList>
            <person name="Rovetto F."/>
            <person name="Cocolin L."/>
            <person name="Illeghems K."/>
            <person name="Van Nieuwerburgh F."/>
            <person name="Houf K."/>
        </authorList>
    </citation>
    <scope>NUCLEOTIDE SEQUENCE [LARGE SCALE GENOMIC DNA]</scope>
    <source>
        <strain evidence="3">DU22</strain>
    </source>
</reference>
<organism evidence="2 3">
    <name type="scientific">Aliarcobacter thereius</name>
    <dbReference type="NCBI Taxonomy" id="544718"/>
    <lineage>
        <taxon>Bacteria</taxon>
        <taxon>Pseudomonadati</taxon>
        <taxon>Campylobacterota</taxon>
        <taxon>Epsilonproteobacteria</taxon>
        <taxon>Campylobacterales</taxon>
        <taxon>Arcobacteraceae</taxon>
        <taxon>Aliarcobacter</taxon>
    </lineage>
</organism>
<sequence length="658" mass="77710">MKTKSCFQKNNVWYFRKKIPYRLNKKTPIFRISLIKLLSKKGYYKHLFNSSLFFIISYIDNKVELLFLTRESLTLKELNEYVIGLLQRYENEALIIDNNYISNSGTTKAEIENKRYEALSYYDEFGVKFGGHTEIALKKELSELEEAYNKDNIGLYRKKADDILKRQDIIKADEIQKIPDELMAIFAENLVKKEIEVIQADIKKYQKLMNKDDNSSKYGNSIEEFISKFPQLQTILNKNNDEDNWEFLINKFLSYKDTKTQANAIRGEKTDLQQFCSLMLGDEKFGVPKRKIMDCRLEDIEALKDLYILMPNVQNKDISDWRKRGMIYIINFTKNDPEKYPKLVLGGLQGKIKTVKRFLKDIKLYDPEKYGNLNLDLWDKLSVEYKDLTLEAKILTDKNEKTYLSSEILSNFLKNRYKENNEDRGQSKRNFTRHTESSPHIFWSVILAIFTGSRGGELAQIRVRDFNKNVVNNEIVHSLTLRVTDREKQSMKNEYSNRTIPITNFLIELGFFNFIQSRIDKKADFIFDLKINKDGDRKDFPRSFNDEIKKYVNENYAEIYERYKLPAFHDLRAYFVGKFLNGDNDNINKLLQLKQLIGHTTKDLHKDVTVEHYFREPIEILKAKNLIENLDFGILEGYEALREKMTVKYGVIQKELNI</sequence>
<dbReference type="InterPro" id="IPR013762">
    <property type="entry name" value="Integrase-like_cat_sf"/>
</dbReference>
<dbReference type="GO" id="GO:0015074">
    <property type="term" value="P:DNA integration"/>
    <property type="evidence" value="ECO:0007669"/>
    <property type="project" value="InterPro"/>
</dbReference>
<dbReference type="GO" id="GO:0003677">
    <property type="term" value="F:DNA binding"/>
    <property type="evidence" value="ECO:0007669"/>
    <property type="project" value="InterPro"/>
</dbReference>
<dbReference type="Proteomes" id="UP000093281">
    <property type="component" value="Unassembled WGS sequence"/>
</dbReference>
<evidence type="ECO:0000313" key="3">
    <source>
        <dbReference type="Proteomes" id="UP000093281"/>
    </source>
</evidence>
<dbReference type="AlphaFoldDB" id="A0A1C0B7R6"/>
<dbReference type="Gene3D" id="1.10.443.10">
    <property type="entry name" value="Intergrase catalytic core"/>
    <property type="match status" value="1"/>
</dbReference>
<name>A0A1C0B7R6_9BACT</name>
<keyword evidence="1" id="KW-0233">DNA recombination</keyword>
<accession>A0A1C0B7R6</accession>
<dbReference type="InterPro" id="IPR011010">
    <property type="entry name" value="DNA_brk_join_enz"/>
</dbReference>
<protein>
    <submittedName>
        <fullName evidence="2">Phage integrase family protein</fullName>
    </submittedName>
</protein>
<proteinExistence type="predicted"/>
<dbReference type="PATRIC" id="fig|544718.51.peg.677"/>